<keyword evidence="13" id="KW-0808">Transferase</keyword>
<keyword evidence="9" id="KW-0732">Signal</keyword>
<evidence type="ECO:0000256" key="4">
    <source>
        <dbReference type="ARBA" id="ARBA00023015"/>
    </source>
</evidence>
<dbReference type="Pfam" id="PF00072">
    <property type="entry name" value="Response_reg"/>
    <property type="match status" value="1"/>
</dbReference>
<dbReference type="InterPro" id="IPR018060">
    <property type="entry name" value="HTH_AraC"/>
</dbReference>
<dbReference type="InterPro" id="IPR011047">
    <property type="entry name" value="Quinoprotein_ADH-like_sf"/>
</dbReference>
<keyword evidence="3 7" id="KW-0597">Phosphoprotein</keyword>
<evidence type="ECO:0000256" key="2">
    <source>
        <dbReference type="ARBA" id="ARBA00012438"/>
    </source>
</evidence>
<proteinExistence type="predicted"/>
<dbReference type="Pfam" id="PF12833">
    <property type="entry name" value="HTH_18"/>
    <property type="match status" value="1"/>
</dbReference>
<evidence type="ECO:0000259" key="10">
    <source>
        <dbReference type="PROSITE" id="PS01124"/>
    </source>
</evidence>
<dbReference type="InterPro" id="IPR011110">
    <property type="entry name" value="Reg_prop"/>
</dbReference>
<sequence length="1418" mass="160158">MRARLFLYILFFCINAKAQYSNLKFENLSTTEGLSSSTCTEIFQDKDGFLWFGTIDGLNKYDGYTFTVYRPELNDRNSISGNRITSITEDSRGRLWIGTSNGLNVLDKHTEKFTRINFSSGESVRAGAVDVINTLFYDDTANTLWIGTKNGLLRLLLDKIGESSLKTPPFTLYMHIAGLPRSIDDNNITSILKDRNGNIWIGTSGAHLNRYVPASEGEGKREGKTDGFERVAMDIPRSYGLDHMPKSILEDRDGDFWIGNNLSGLVMWDREKGVFEQKQYTSEGNIPIFDMFRDNKGMIWIATDGYGLYLLDKEKDTVYHITHNPSDPFSLPNDQPSKILEDKDGTLWIASYNKGVSKLVLSKSAFGHYFFQPGNPNSLGAKIAQSVIQTRNGKIWIGTDGGGLSAFDESTGKFRHYRHQKGEPSSLSSNKVVYLAEGHEGALWVCTWDGGLNKFDPRTGKAVHYKHLLSDPYSIGQNTVWCAVEDSRKRLWAGTQTAGLNLFDPVSGKFYTYRHDPGKDYSIASDFVFHLHLDSGKRLLVGTSSGLSVLYPEDYLTENIPYDLKFREIEEEVIKGNRVNHIAEDRHGNIWLGTDLGLHKLNKKLQWLKSYSTHDGLPNNLVVGIQEDDTGNLWITTKSGLSRLNPETGEFKNFNTHDGLQGMEFQSKSIARTRDGRILAGGINGFNIFHPEDMNTGADTVRPLLTGFRLFNRSVKSKDTINGRVLFEKPVSKTKTIRLRYNEDHISLGFVALHYQNPERVRYAYTMEGLDKSWIYPGANTTANYSNLAAGDYTFKVKATVNDSWDNAPVSRLKLSVLPPPWKTWWAFVLYGIMAIFLFGLGMRYYTRMVREEKEHELDQMKLRFFINVSHEFRTPLTLILNPLDKILSSYDNPEEVKASAQTIRRSARRLLNLTNQLLDFRKMEQGKSPLETVRGDMVQFCRDIFSLFADLAEMKAIDFRFESGEEELIGWFDPDKVEKIITNLLSNALKFTDSGGSVTLEVSGISWSYNRSVMFSRFFKGAKKKKSDGVSIKVKDTGIGFRKNHLKEVFTRFFHANQTGTGTGIGLNFTRSLVEIHGGEILVSSEYGKGTVFTVKLPVDSRPNALKNGDIPLKNYIFDSDTVKSAEYEIAVSESLEKSREKKTADSAPGGKKQVVLIVEDNRELRSLLKNELKTGFKIKEAANGAEGLKKTKKHFPDLIISDVMMPEMSGFELCRTIKSDIEICHTPVILLTARSLEEDRVAGYNTGADAYLPKPFHMDVLKARIRNLLENRKKLREKFVSVVGVGSPGELVTNSLDEMFLDKVTKIVMENIENPGFEMGTLLKETAMSRSHFYRKINTLTGQNPSGFIRTIRLKYASEQLLKRCFSVKEVAYMSGFNSSAYFSKTFREFFGQSPNAFMESAKEAPVSRAEEQVKT</sequence>
<dbReference type="Pfam" id="PF00512">
    <property type="entry name" value="HisKA"/>
    <property type="match status" value="1"/>
</dbReference>
<dbReference type="SMART" id="SM00387">
    <property type="entry name" value="HATPase_c"/>
    <property type="match status" value="1"/>
</dbReference>
<dbReference type="InterPro" id="IPR036097">
    <property type="entry name" value="HisK_dim/P_sf"/>
</dbReference>
<evidence type="ECO:0000256" key="7">
    <source>
        <dbReference type="PROSITE-ProRule" id="PRU00169"/>
    </source>
</evidence>
<evidence type="ECO:0000259" key="11">
    <source>
        <dbReference type="PROSITE" id="PS50109"/>
    </source>
</evidence>
<dbReference type="Gene3D" id="3.40.50.2300">
    <property type="match status" value="1"/>
</dbReference>
<dbReference type="Gene3D" id="1.10.10.60">
    <property type="entry name" value="Homeodomain-like"/>
    <property type="match status" value="1"/>
</dbReference>
<dbReference type="InterPro" id="IPR013783">
    <property type="entry name" value="Ig-like_fold"/>
</dbReference>
<dbReference type="SUPFAM" id="SSF55874">
    <property type="entry name" value="ATPase domain of HSP90 chaperone/DNA topoisomerase II/histidine kinase"/>
    <property type="match status" value="1"/>
</dbReference>
<feature type="signal peptide" evidence="9">
    <location>
        <begin position="1"/>
        <end position="18"/>
    </location>
</feature>
<dbReference type="Proteomes" id="UP000267469">
    <property type="component" value="Unassembled WGS sequence"/>
</dbReference>
<dbReference type="SMART" id="SM00342">
    <property type="entry name" value="HTH_ARAC"/>
    <property type="match status" value="1"/>
</dbReference>
<keyword evidence="5" id="KW-0238">DNA-binding</keyword>
<feature type="domain" description="Histidine kinase" evidence="11">
    <location>
        <begin position="868"/>
        <end position="1102"/>
    </location>
</feature>
<gene>
    <name evidence="13" type="ORF">ED312_17055</name>
</gene>
<dbReference type="PRINTS" id="PR00344">
    <property type="entry name" value="BCTRLSENSOR"/>
</dbReference>
<dbReference type="FunFam" id="3.40.50.2300:FF:000138">
    <property type="entry name" value="Two-component system sensor histidine kinase/response regulator"/>
    <property type="match status" value="1"/>
</dbReference>
<dbReference type="PROSITE" id="PS01124">
    <property type="entry name" value="HTH_ARAC_FAMILY_2"/>
    <property type="match status" value="1"/>
</dbReference>
<keyword evidence="8" id="KW-1133">Transmembrane helix</keyword>
<feature type="domain" description="HTH araC/xylS-type" evidence="10">
    <location>
        <begin position="1304"/>
        <end position="1403"/>
    </location>
</feature>
<evidence type="ECO:0000259" key="12">
    <source>
        <dbReference type="PROSITE" id="PS50110"/>
    </source>
</evidence>
<dbReference type="GO" id="GO:0043565">
    <property type="term" value="F:sequence-specific DNA binding"/>
    <property type="evidence" value="ECO:0007669"/>
    <property type="project" value="InterPro"/>
</dbReference>
<dbReference type="InterPro" id="IPR004358">
    <property type="entry name" value="Sig_transdc_His_kin-like_C"/>
</dbReference>
<keyword evidence="8" id="KW-0812">Transmembrane</keyword>
<name>A0A3N0E3F8_SINP1</name>
<dbReference type="PROSITE" id="PS50110">
    <property type="entry name" value="RESPONSE_REGULATORY"/>
    <property type="match status" value="1"/>
</dbReference>
<dbReference type="FunFam" id="1.10.287.130:FF:000045">
    <property type="entry name" value="Two-component system sensor histidine kinase/response regulator"/>
    <property type="match status" value="1"/>
</dbReference>
<dbReference type="Gene3D" id="3.30.565.10">
    <property type="entry name" value="Histidine kinase-like ATPase, C-terminal domain"/>
    <property type="match status" value="1"/>
</dbReference>
<evidence type="ECO:0000256" key="6">
    <source>
        <dbReference type="ARBA" id="ARBA00023163"/>
    </source>
</evidence>
<comment type="caution">
    <text evidence="13">The sequence shown here is derived from an EMBL/GenBank/DDBJ whole genome shotgun (WGS) entry which is preliminary data.</text>
</comment>
<feature type="transmembrane region" description="Helical" evidence="8">
    <location>
        <begin position="825"/>
        <end position="846"/>
    </location>
</feature>
<feature type="modified residue" description="4-aspartylphosphate" evidence="7">
    <location>
        <position position="1204"/>
    </location>
</feature>
<dbReference type="InterPro" id="IPR005467">
    <property type="entry name" value="His_kinase_dom"/>
</dbReference>
<dbReference type="SUPFAM" id="SSF52172">
    <property type="entry name" value="CheY-like"/>
    <property type="match status" value="1"/>
</dbReference>
<dbReference type="EMBL" id="RJTM01000114">
    <property type="protein sequence ID" value="RNL82371.1"/>
    <property type="molecule type" value="Genomic_DNA"/>
</dbReference>
<accession>A0A3N0E3F8</accession>
<dbReference type="SUPFAM" id="SSF50998">
    <property type="entry name" value="Quinoprotein alcohol dehydrogenase-like"/>
    <property type="match status" value="1"/>
</dbReference>
<keyword evidence="4" id="KW-0805">Transcription regulation</keyword>
<comment type="catalytic activity">
    <reaction evidence="1">
        <text>ATP + protein L-histidine = ADP + protein N-phospho-L-histidine.</text>
        <dbReference type="EC" id="2.7.13.3"/>
    </reaction>
</comment>
<evidence type="ECO:0000313" key="14">
    <source>
        <dbReference type="Proteomes" id="UP000267469"/>
    </source>
</evidence>
<feature type="domain" description="Response regulatory" evidence="12">
    <location>
        <begin position="1156"/>
        <end position="1271"/>
    </location>
</feature>
<dbReference type="InterPro" id="IPR009057">
    <property type="entry name" value="Homeodomain-like_sf"/>
</dbReference>
<dbReference type="Gene3D" id="2.60.40.10">
    <property type="entry name" value="Immunoglobulins"/>
    <property type="match status" value="1"/>
</dbReference>
<dbReference type="Pfam" id="PF02518">
    <property type="entry name" value="HATPase_c"/>
    <property type="match status" value="1"/>
</dbReference>
<dbReference type="InterPro" id="IPR003594">
    <property type="entry name" value="HATPase_dom"/>
</dbReference>
<dbReference type="Pfam" id="PF07495">
    <property type="entry name" value="Y_Y_Y"/>
    <property type="match status" value="1"/>
</dbReference>
<dbReference type="Pfam" id="PF07494">
    <property type="entry name" value="Reg_prop"/>
    <property type="match status" value="6"/>
</dbReference>
<organism evidence="13 14">
    <name type="scientific">Sinomicrobium pectinilyticum</name>
    <dbReference type="NCBI Taxonomy" id="1084421"/>
    <lineage>
        <taxon>Bacteria</taxon>
        <taxon>Pseudomonadati</taxon>
        <taxon>Bacteroidota</taxon>
        <taxon>Flavobacteriia</taxon>
        <taxon>Flavobacteriales</taxon>
        <taxon>Flavobacteriaceae</taxon>
        <taxon>Sinomicrobium</taxon>
    </lineage>
</organism>
<keyword evidence="13" id="KW-0418">Kinase</keyword>
<dbReference type="PANTHER" id="PTHR43547:SF2">
    <property type="entry name" value="HYBRID SIGNAL TRANSDUCTION HISTIDINE KINASE C"/>
    <property type="match status" value="1"/>
</dbReference>
<dbReference type="CDD" id="cd00082">
    <property type="entry name" value="HisKA"/>
    <property type="match status" value="1"/>
</dbReference>
<dbReference type="Gene3D" id="1.10.287.130">
    <property type="match status" value="1"/>
</dbReference>
<keyword evidence="8" id="KW-0472">Membrane</keyword>
<protein>
    <recommendedName>
        <fullName evidence="2">histidine kinase</fullName>
        <ecNumber evidence="2">2.7.13.3</ecNumber>
    </recommendedName>
</protein>
<dbReference type="GO" id="GO:0000155">
    <property type="term" value="F:phosphorelay sensor kinase activity"/>
    <property type="evidence" value="ECO:0007669"/>
    <property type="project" value="InterPro"/>
</dbReference>
<dbReference type="GO" id="GO:0003700">
    <property type="term" value="F:DNA-binding transcription factor activity"/>
    <property type="evidence" value="ECO:0007669"/>
    <property type="project" value="InterPro"/>
</dbReference>
<feature type="chain" id="PRO_5018205673" description="histidine kinase" evidence="9">
    <location>
        <begin position="19"/>
        <end position="1418"/>
    </location>
</feature>
<evidence type="ECO:0000256" key="1">
    <source>
        <dbReference type="ARBA" id="ARBA00000085"/>
    </source>
</evidence>
<dbReference type="SMART" id="SM00388">
    <property type="entry name" value="HisKA"/>
    <property type="match status" value="1"/>
</dbReference>
<dbReference type="CDD" id="cd17574">
    <property type="entry name" value="REC_OmpR"/>
    <property type="match status" value="1"/>
</dbReference>
<evidence type="ECO:0000256" key="3">
    <source>
        <dbReference type="ARBA" id="ARBA00022553"/>
    </source>
</evidence>
<dbReference type="PANTHER" id="PTHR43547">
    <property type="entry name" value="TWO-COMPONENT HISTIDINE KINASE"/>
    <property type="match status" value="1"/>
</dbReference>
<evidence type="ECO:0000256" key="8">
    <source>
        <dbReference type="SAM" id="Phobius"/>
    </source>
</evidence>
<keyword evidence="6" id="KW-0804">Transcription</keyword>
<dbReference type="PROSITE" id="PS00041">
    <property type="entry name" value="HTH_ARAC_FAMILY_1"/>
    <property type="match status" value="1"/>
</dbReference>
<dbReference type="InterPro" id="IPR036890">
    <property type="entry name" value="HATPase_C_sf"/>
</dbReference>
<dbReference type="InterPro" id="IPR018062">
    <property type="entry name" value="HTH_AraC-typ_CS"/>
</dbReference>
<dbReference type="SMART" id="SM00448">
    <property type="entry name" value="REC"/>
    <property type="match status" value="1"/>
</dbReference>
<dbReference type="SUPFAM" id="SSF47384">
    <property type="entry name" value="Homodimeric domain of signal transducing histidine kinase"/>
    <property type="match status" value="1"/>
</dbReference>
<dbReference type="SUPFAM" id="SSF46689">
    <property type="entry name" value="Homeodomain-like"/>
    <property type="match status" value="1"/>
</dbReference>
<keyword evidence="14" id="KW-1185">Reference proteome</keyword>
<dbReference type="EC" id="2.7.13.3" evidence="2"/>
<reference evidence="13 14" key="1">
    <citation type="submission" date="2018-10" db="EMBL/GenBank/DDBJ databases">
        <title>Sinomicrobium pectinilyticum sp. nov., a pectinase-producing bacterium isolated from alkaline and saline soil, and emended description of the genus Sinomicrobium.</title>
        <authorList>
            <person name="Cheng B."/>
            <person name="Li C."/>
            <person name="Lai Q."/>
            <person name="Du M."/>
            <person name="Shao Z."/>
            <person name="Xu P."/>
            <person name="Yang C."/>
        </authorList>
    </citation>
    <scope>NUCLEOTIDE SEQUENCE [LARGE SCALE GENOMIC DNA]</scope>
    <source>
        <strain evidence="13 14">5DNS001</strain>
    </source>
</reference>
<evidence type="ECO:0000256" key="9">
    <source>
        <dbReference type="SAM" id="SignalP"/>
    </source>
</evidence>
<evidence type="ECO:0000256" key="5">
    <source>
        <dbReference type="ARBA" id="ARBA00023125"/>
    </source>
</evidence>
<dbReference type="InterPro" id="IPR015943">
    <property type="entry name" value="WD40/YVTN_repeat-like_dom_sf"/>
</dbReference>
<dbReference type="PROSITE" id="PS50109">
    <property type="entry name" value="HIS_KIN"/>
    <property type="match status" value="1"/>
</dbReference>
<evidence type="ECO:0000313" key="13">
    <source>
        <dbReference type="EMBL" id="RNL82371.1"/>
    </source>
</evidence>
<dbReference type="InterPro" id="IPR011006">
    <property type="entry name" value="CheY-like_superfamily"/>
</dbReference>
<dbReference type="OrthoDB" id="1522078at2"/>
<dbReference type="InterPro" id="IPR003661">
    <property type="entry name" value="HisK_dim/P_dom"/>
</dbReference>
<dbReference type="Gene3D" id="2.130.10.10">
    <property type="entry name" value="YVTN repeat-like/Quinoprotein amine dehydrogenase"/>
    <property type="match status" value="3"/>
</dbReference>
<dbReference type="SUPFAM" id="SSF63829">
    <property type="entry name" value="Calcium-dependent phosphotriesterase"/>
    <property type="match status" value="1"/>
</dbReference>
<dbReference type="InterPro" id="IPR001789">
    <property type="entry name" value="Sig_transdc_resp-reg_receiver"/>
</dbReference>
<dbReference type="InterPro" id="IPR011123">
    <property type="entry name" value="Y_Y_Y"/>
</dbReference>